<dbReference type="PANTHER" id="PTHR47934">
    <property type="entry name" value="PENTATRICOPEPTIDE REPEAT-CONTAINING PROTEIN PET309, MITOCHONDRIAL"/>
    <property type="match status" value="1"/>
</dbReference>
<dbReference type="InterPro" id="IPR051114">
    <property type="entry name" value="Mito_RNA_Proc_CCM1"/>
</dbReference>
<feature type="region of interest" description="Disordered" evidence="2">
    <location>
        <begin position="1080"/>
        <end position="1099"/>
    </location>
</feature>
<feature type="region of interest" description="Disordered" evidence="2">
    <location>
        <begin position="744"/>
        <end position="780"/>
    </location>
</feature>
<feature type="compositionally biased region" description="Polar residues" evidence="2">
    <location>
        <begin position="1036"/>
        <end position="1047"/>
    </location>
</feature>
<dbReference type="InterPro" id="IPR002885">
    <property type="entry name" value="PPR_rpt"/>
</dbReference>
<feature type="compositionally biased region" description="Basic and acidic residues" evidence="2">
    <location>
        <begin position="1054"/>
        <end position="1070"/>
    </location>
</feature>
<gene>
    <name evidence="3" type="ORF">UA08_05405</name>
</gene>
<feature type="repeat" description="PPR" evidence="1">
    <location>
        <begin position="324"/>
        <end position="358"/>
    </location>
</feature>
<feature type="compositionally biased region" description="Acidic residues" evidence="2">
    <location>
        <begin position="1090"/>
        <end position="1099"/>
    </location>
</feature>
<proteinExistence type="predicted"/>
<evidence type="ECO:0000313" key="3">
    <source>
        <dbReference type="EMBL" id="OKL59508.1"/>
    </source>
</evidence>
<comment type="caution">
    <text evidence="3">The sequence shown here is derived from an EMBL/GenBank/DDBJ whole genome shotgun (WGS) entry which is preliminary data.</text>
</comment>
<evidence type="ECO:0000313" key="4">
    <source>
        <dbReference type="Proteomes" id="UP000214365"/>
    </source>
</evidence>
<feature type="region of interest" description="Disordered" evidence="2">
    <location>
        <begin position="1029"/>
        <end position="1072"/>
    </location>
</feature>
<dbReference type="GO" id="GO:0005739">
    <property type="term" value="C:mitochondrion"/>
    <property type="evidence" value="ECO:0007669"/>
    <property type="project" value="TreeGrafter"/>
</dbReference>
<accession>A0A225AQI3</accession>
<sequence>MANLSKSDRQVDIKRVLTLLRNIDAKKRTTDDYGIIIKSLLNAGHLSAVEIICDEAIEQGVEINAWFLALKIAFQCSRWQDLSYIWSQGHIEVSQLPSILDSVSDPANSVTSFLEFLEGLSATSSDLELSSRLIDVVFTSDVIMSEIAVETVLSLTQRSSNLGFLNQEHYIYAIATSLRIETRPSKVMALVLYRNFRWHLSTCKPSKQLLQQLLESLASIKTHHGVQYLLDEFACFHGNPSIEAYKTALSAFSRSGEVSKTQETFDKLVELYGTSSKNPRVDHKTPRTPRWVLPLLHAHARLGDYPAAEREFHKIPHIYKVHQSRSCWNALISAHANARNHYGAFKVFRRMHRKGINPDWYTYGTMMGLCAKLGDIENTIALCRMAEKRQGRMPTAIMDTVVEVYCRNQRLEEAERVAETCLAFALSGSRTRMWNVLLWSHAFRADLDSVSRIHNRMKQAGIEFDEMTYAALMLCFVIVGRTNSARRLLRGLQRGRRIQATEFHYTLVLYGFVKEDNRDMIYLTYKEIEERFGNPGMSARLLLMRSALGRDILVRTPQTDNPADPGYRLSLSEDLLFQAVLDFDQRQFANKYPRPGTSSLPKHEAFPSVFYEPVLKAYGSEGMHFRAEQLLKEYAKDMDSAIASDQSTVSPSLRFLSVLMEVYSHADKFETVQNCWELALQKAANIIKRIPLSQSPIDESPLSIPENVTEVSTDDISQYGSSFHSSTEDPTLLAFERLSRSPVRGLSESTSDNLPESSFEGWSASSSHQDLASNPEDHDMGYLPYPEEESIISSQRFILSRHFSLYMRSVGKVGQASKLPELVEDYQKRGFAMTSENWLTYVRTLAASNAESEQLMAFSTFERIFMPYFPGWRRLARGVQFKPQGVPGTLDLLDKRPRGEHKDTLGKKAVRFWSKVNPTWMYPTYNVMIFLAATLKDFRDRSLTEGRQQLDTLSSVAPLTLEAIELMPHLREKFQGILLRNQVEQGDLSPLRRRKYVWTGGVLGVGGKQRSEQPPEEYEAQLETSLLGSDIPSADQAPSQGLSQTAGTDDDEPEGRIEDTEGTLEPRDEHDIEIETLLRSRSRELGIDPVQEEETLDGR</sequence>
<evidence type="ECO:0008006" key="5">
    <source>
        <dbReference type="Google" id="ProtNLM"/>
    </source>
</evidence>
<dbReference type="InterPro" id="IPR011990">
    <property type="entry name" value="TPR-like_helical_dom_sf"/>
</dbReference>
<dbReference type="PANTHER" id="PTHR47934:SF6">
    <property type="entry name" value="MITOCHONDRIAL GROUP I INTRON SPLICING FACTOR CCM1-RELATED"/>
    <property type="match status" value="1"/>
</dbReference>
<feature type="compositionally biased region" description="Polar residues" evidence="2">
    <location>
        <begin position="747"/>
        <end position="756"/>
    </location>
</feature>
<dbReference type="OrthoDB" id="1882346at2759"/>
<feature type="compositionally biased region" description="Low complexity" evidence="2">
    <location>
        <begin position="757"/>
        <end position="767"/>
    </location>
</feature>
<dbReference type="GO" id="GO:0006396">
    <property type="term" value="P:RNA processing"/>
    <property type="evidence" value="ECO:0007669"/>
    <property type="project" value="TreeGrafter"/>
</dbReference>
<dbReference type="GO" id="GO:0007005">
    <property type="term" value="P:mitochondrion organization"/>
    <property type="evidence" value="ECO:0007669"/>
    <property type="project" value="TreeGrafter"/>
</dbReference>
<dbReference type="PROSITE" id="PS51375">
    <property type="entry name" value="PPR"/>
    <property type="match status" value="1"/>
</dbReference>
<dbReference type="GO" id="GO:0003729">
    <property type="term" value="F:mRNA binding"/>
    <property type="evidence" value="ECO:0007669"/>
    <property type="project" value="TreeGrafter"/>
</dbReference>
<dbReference type="AlphaFoldDB" id="A0A225AQI3"/>
<dbReference type="GeneID" id="31005161"/>
<dbReference type="Pfam" id="PF13041">
    <property type="entry name" value="PPR_2"/>
    <property type="match status" value="1"/>
</dbReference>
<dbReference type="RefSeq" id="XP_020119629.1">
    <property type="nucleotide sequence ID" value="XM_020267723.1"/>
</dbReference>
<name>A0A225AQI3_TALAT</name>
<evidence type="ECO:0000256" key="2">
    <source>
        <dbReference type="SAM" id="MobiDB-lite"/>
    </source>
</evidence>
<dbReference type="Gene3D" id="1.25.40.10">
    <property type="entry name" value="Tetratricopeptide repeat domain"/>
    <property type="match status" value="2"/>
</dbReference>
<dbReference type="Proteomes" id="UP000214365">
    <property type="component" value="Unassembled WGS sequence"/>
</dbReference>
<dbReference type="STRING" id="1441469.A0A225AQI3"/>
<keyword evidence="4" id="KW-1185">Reference proteome</keyword>
<dbReference type="EMBL" id="LFMY01000007">
    <property type="protein sequence ID" value="OKL59508.1"/>
    <property type="molecule type" value="Genomic_DNA"/>
</dbReference>
<dbReference type="NCBIfam" id="TIGR00756">
    <property type="entry name" value="PPR"/>
    <property type="match status" value="1"/>
</dbReference>
<evidence type="ECO:0000256" key="1">
    <source>
        <dbReference type="PROSITE-ProRule" id="PRU00708"/>
    </source>
</evidence>
<organism evidence="3 4">
    <name type="scientific">Talaromyces atroroseus</name>
    <dbReference type="NCBI Taxonomy" id="1441469"/>
    <lineage>
        <taxon>Eukaryota</taxon>
        <taxon>Fungi</taxon>
        <taxon>Dikarya</taxon>
        <taxon>Ascomycota</taxon>
        <taxon>Pezizomycotina</taxon>
        <taxon>Eurotiomycetes</taxon>
        <taxon>Eurotiomycetidae</taxon>
        <taxon>Eurotiales</taxon>
        <taxon>Trichocomaceae</taxon>
        <taxon>Talaromyces</taxon>
        <taxon>Talaromyces sect. Trachyspermi</taxon>
    </lineage>
</organism>
<protein>
    <recommendedName>
        <fullName evidence="5">Translation regulator (Cya5)</fullName>
    </recommendedName>
</protein>
<reference evidence="3 4" key="1">
    <citation type="submission" date="2015-06" db="EMBL/GenBank/DDBJ databases">
        <title>Talaromyces atroroseus IBT 11181 draft genome.</title>
        <authorList>
            <person name="Rasmussen K.B."/>
            <person name="Rasmussen S."/>
            <person name="Petersen B."/>
            <person name="Sicheritz-Ponten T."/>
            <person name="Mortensen U.H."/>
            <person name="Thrane U."/>
        </authorList>
    </citation>
    <scope>NUCLEOTIDE SEQUENCE [LARGE SCALE GENOMIC DNA]</scope>
    <source>
        <strain evidence="3 4">IBT 11181</strain>
    </source>
</reference>